<dbReference type="Gene3D" id="3.40.50.300">
    <property type="entry name" value="P-loop containing nucleotide triphosphate hydrolases"/>
    <property type="match status" value="2"/>
</dbReference>
<dbReference type="GO" id="GO:0003684">
    <property type="term" value="F:damaged DNA binding"/>
    <property type="evidence" value="ECO:0007669"/>
    <property type="project" value="TreeGrafter"/>
</dbReference>
<dbReference type="InterPro" id="IPR027417">
    <property type="entry name" value="P-loop_NTPase"/>
</dbReference>
<keyword evidence="9" id="KW-0347">Helicase</keyword>
<dbReference type="GO" id="GO:0046872">
    <property type="term" value="F:metal ion binding"/>
    <property type="evidence" value="ECO:0007669"/>
    <property type="project" value="UniProtKB-KW"/>
</dbReference>
<dbReference type="GO" id="GO:0016818">
    <property type="term" value="F:hydrolase activity, acting on acid anhydrides, in phosphorus-containing anhydrides"/>
    <property type="evidence" value="ECO:0007669"/>
    <property type="project" value="InterPro"/>
</dbReference>
<evidence type="ECO:0000256" key="5">
    <source>
        <dbReference type="ARBA" id="ARBA00022723"/>
    </source>
</evidence>
<evidence type="ECO:0000256" key="3">
    <source>
        <dbReference type="ARBA" id="ARBA00009146"/>
    </source>
</evidence>
<dbReference type="GO" id="GO:0045951">
    <property type="term" value="P:positive regulation of mitotic recombination"/>
    <property type="evidence" value="ECO:0007669"/>
    <property type="project" value="TreeGrafter"/>
</dbReference>
<dbReference type="NCBIfam" id="TIGR00604">
    <property type="entry name" value="rad3"/>
    <property type="match status" value="1"/>
</dbReference>
<dbReference type="InterPro" id="IPR002464">
    <property type="entry name" value="DNA/RNA_helicase_DEAH_CS"/>
</dbReference>
<dbReference type="GO" id="GO:0051539">
    <property type="term" value="F:4 iron, 4 sulfur cluster binding"/>
    <property type="evidence" value="ECO:0007669"/>
    <property type="project" value="UniProtKB-KW"/>
</dbReference>
<dbReference type="SMART" id="SM00488">
    <property type="entry name" value="DEXDc2"/>
    <property type="match status" value="1"/>
</dbReference>
<dbReference type="GO" id="GO:0005634">
    <property type="term" value="C:nucleus"/>
    <property type="evidence" value="ECO:0007669"/>
    <property type="project" value="UniProtKB-SubCell"/>
</dbReference>
<dbReference type="InterPro" id="IPR006554">
    <property type="entry name" value="Helicase-like_DEXD_c2"/>
</dbReference>
<dbReference type="GO" id="GO:0043139">
    <property type="term" value="F:5'-3' DNA helicase activity"/>
    <property type="evidence" value="ECO:0007669"/>
    <property type="project" value="UniProtKB-EC"/>
</dbReference>
<dbReference type="InterPro" id="IPR001945">
    <property type="entry name" value="RAD3/XPD"/>
</dbReference>
<evidence type="ECO:0000256" key="4">
    <source>
        <dbReference type="ARBA" id="ARBA00022485"/>
    </source>
</evidence>
<dbReference type="GO" id="GO:0005524">
    <property type="term" value="F:ATP binding"/>
    <property type="evidence" value="ECO:0007669"/>
    <property type="project" value="UniProtKB-KW"/>
</dbReference>
<keyword evidence="12" id="KW-0411">Iron-sulfur</keyword>
<accession>A0A7S2WST0</accession>
<dbReference type="PANTHER" id="PTHR11472:SF1">
    <property type="entry name" value="GENERAL TRANSCRIPTION AND DNA REPAIR FACTOR IIH HELICASE SUBUNIT XPD"/>
    <property type="match status" value="1"/>
</dbReference>
<evidence type="ECO:0000256" key="14">
    <source>
        <dbReference type="ARBA" id="ARBA00023204"/>
    </source>
</evidence>
<feature type="domain" description="Helicase ATP-binding" evidence="19">
    <location>
        <begin position="7"/>
        <end position="311"/>
    </location>
</feature>
<dbReference type="PRINTS" id="PR00852">
    <property type="entry name" value="XRODRMPGMNTD"/>
</dbReference>
<protein>
    <recommendedName>
        <fullName evidence="17">DNA 5'-3' helicase</fullName>
        <ecNumber evidence="17">5.6.2.3</ecNumber>
    </recommendedName>
</protein>
<keyword evidence="13" id="KW-0238">DNA-binding</keyword>
<dbReference type="InterPro" id="IPR010643">
    <property type="entry name" value="HBB"/>
</dbReference>
<dbReference type="SMART" id="SM00491">
    <property type="entry name" value="HELICc2"/>
    <property type="match status" value="1"/>
</dbReference>
<dbReference type="InterPro" id="IPR006555">
    <property type="entry name" value="ATP-dep_Helicase_C"/>
</dbReference>
<evidence type="ECO:0000256" key="15">
    <source>
        <dbReference type="ARBA" id="ARBA00023235"/>
    </source>
</evidence>
<comment type="subcellular location">
    <subcellularLocation>
        <location evidence="2">Nucleus</location>
    </subcellularLocation>
</comment>
<dbReference type="GO" id="GO:0006366">
    <property type="term" value="P:transcription by RNA polymerase II"/>
    <property type="evidence" value="ECO:0007669"/>
    <property type="project" value="TreeGrafter"/>
</dbReference>
<evidence type="ECO:0000256" key="6">
    <source>
        <dbReference type="ARBA" id="ARBA00022741"/>
    </source>
</evidence>
<dbReference type="Pfam" id="PF06777">
    <property type="entry name" value="HBB"/>
    <property type="match status" value="1"/>
</dbReference>
<keyword evidence="15" id="KW-0413">Isomerase</keyword>
<dbReference type="InterPro" id="IPR010614">
    <property type="entry name" value="RAD3-like_helicase_DEAD"/>
</dbReference>
<dbReference type="FunFam" id="3.40.50.300:FF:000135">
    <property type="entry name" value="DNA repair helicase RAD3, putative"/>
    <property type="match status" value="1"/>
</dbReference>
<evidence type="ECO:0000256" key="1">
    <source>
        <dbReference type="ARBA" id="ARBA00001966"/>
    </source>
</evidence>
<comment type="catalytic activity">
    <reaction evidence="18">
        <text>ATP + H2O = ADP + phosphate + H(+)</text>
        <dbReference type="Rhea" id="RHEA:13065"/>
        <dbReference type="ChEBI" id="CHEBI:15377"/>
        <dbReference type="ChEBI" id="CHEBI:15378"/>
        <dbReference type="ChEBI" id="CHEBI:30616"/>
        <dbReference type="ChEBI" id="CHEBI:43474"/>
        <dbReference type="ChEBI" id="CHEBI:456216"/>
        <dbReference type="EC" id="5.6.2.3"/>
    </reaction>
</comment>
<dbReference type="InterPro" id="IPR045028">
    <property type="entry name" value="DinG/Rad3-like"/>
</dbReference>
<dbReference type="SUPFAM" id="SSF52540">
    <property type="entry name" value="P-loop containing nucleoside triphosphate hydrolases"/>
    <property type="match status" value="1"/>
</dbReference>
<evidence type="ECO:0000256" key="2">
    <source>
        <dbReference type="ARBA" id="ARBA00004123"/>
    </source>
</evidence>
<keyword evidence="14" id="KW-0234">DNA repair</keyword>
<evidence type="ECO:0000256" key="11">
    <source>
        <dbReference type="ARBA" id="ARBA00023004"/>
    </source>
</evidence>
<dbReference type="Pfam" id="PF06733">
    <property type="entry name" value="DEAD_2"/>
    <property type="match status" value="1"/>
</dbReference>
<keyword evidence="7" id="KW-0227">DNA damage</keyword>
<evidence type="ECO:0000256" key="12">
    <source>
        <dbReference type="ARBA" id="ARBA00023014"/>
    </source>
</evidence>
<evidence type="ECO:0000256" key="9">
    <source>
        <dbReference type="ARBA" id="ARBA00022806"/>
    </source>
</evidence>
<proteinExistence type="inferred from homology"/>
<name>A0A7S2WST0_9STRA</name>
<evidence type="ECO:0000259" key="19">
    <source>
        <dbReference type="PROSITE" id="PS51193"/>
    </source>
</evidence>
<keyword evidence="16" id="KW-0539">Nucleus</keyword>
<evidence type="ECO:0000256" key="18">
    <source>
        <dbReference type="ARBA" id="ARBA00048954"/>
    </source>
</evidence>
<dbReference type="FunFam" id="3.40.50.300:FF:000128">
    <property type="entry name" value="Putative DNA repair helicase RAD3"/>
    <property type="match status" value="1"/>
</dbReference>
<keyword evidence="6" id="KW-0547">Nucleotide-binding</keyword>
<evidence type="ECO:0000256" key="7">
    <source>
        <dbReference type="ARBA" id="ARBA00022763"/>
    </source>
</evidence>
<evidence type="ECO:0000313" key="20">
    <source>
        <dbReference type="EMBL" id="CAD9705699.1"/>
    </source>
</evidence>
<evidence type="ECO:0000256" key="17">
    <source>
        <dbReference type="ARBA" id="ARBA00044969"/>
    </source>
</evidence>
<gene>
    <name evidence="20" type="ORF">QSP1433_LOCUS16389</name>
</gene>
<evidence type="ECO:0000256" key="16">
    <source>
        <dbReference type="ARBA" id="ARBA00023242"/>
    </source>
</evidence>
<reference evidence="20" key="1">
    <citation type="submission" date="2021-01" db="EMBL/GenBank/DDBJ databases">
        <authorList>
            <person name="Corre E."/>
            <person name="Pelletier E."/>
            <person name="Niang G."/>
            <person name="Scheremetjew M."/>
            <person name="Finn R."/>
            <person name="Kale V."/>
            <person name="Holt S."/>
            <person name="Cochrane G."/>
            <person name="Meng A."/>
            <person name="Brown T."/>
            <person name="Cohen L."/>
        </authorList>
    </citation>
    <scope>NUCLEOTIDE SEQUENCE</scope>
    <source>
        <strain evidence="20">NY070348D</strain>
    </source>
</reference>
<dbReference type="InterPro" id="IPR013020">
    <property type="entry name" value="Rad3/Chl1-like"/>
</dbReference>
<dbReference type="InterPro" id="IPR014013">
    <property type="entry name" value="Helic_SF1/SF2_ATP-bd_DinG/Rad3"/>
</dbReference>
<keyword evidence="4" id="KW-0004">4Fe-4S</keyword>
<keyword evidence="8" id="KW-0378">Hydrolase</keyword>
<dbReference type="PROSITE" id="PS51193">
    <property type="entry name" value="HELICASE_ATP_BIND_2"/>
    <property type="match status" value="1"/>
</dbReference>
<comment type="cofactor">
    <cofactor evidence="1">
        <name>[4Fe-4S] cluster</name>
        <dbReference type="ChEBI" id="CHEBI:49883"/>
    </cofactor>
</comment>
<dbReference type="AlphaFoldDB" id="A0A7S2WST0"/>
<organism evidence="20">
    <name type="scientific">Mucochytrium quahogii</name>
    <dbReference type="NCBI Taxonomy" id="96639"/>
    <lineage>
        <taxon>Eukaryota</taxon>
        <taxon>Sar</taxon>
        <taxon>Stramenopiles</taxon>
        <taxon>Bigyra</taxon>
        <taxon>Labyrinthulomycetes</taxon>
        <taxon>Thraustochytrida</taxon>
        <taxon>Thraustochytriidae</taxon>
        <taxon>Mucochytrium</taxon>
    </lineage>
</organism>
<dbReference type="Pfam" id="PF13307">
    <property type="entry name" value="Helicase_C_2"/>
    <property type="match status" value="1"/>
</dbReference>
<keyword evidence="11" id="KW-0408">Iron</keyword>
<dbReference type="GO" id="GO:0006289">
    <property type="term" value="P:nucleotide-excision repair"/>
    <property type="evidence" value="ECO:0007669"/>
    <property type="project" value="InterPro"/>
</dbReference>
<keyword evidence="10" id="KW-0067">ATP-binding</keyword>
<sequence length="790" mass="89643">MRFNLDGLDVFFPYPTIYPEQYDYMLELKRALDAKGSCLLEMPTGTGKTVSLLALITSYQFAHPETGKLVYCTRTVPEMTKCVEELERVINHRTELLAGTDAPPFLGVCLSARRNMCINPQVIQNSDREQVDSLCRKKIAPWVRQNAGLAVGNNSGEGKTAEQIPDIEDFDARGLCSFYENYVNQGSDIPLANGIYTIDKMKEVGKEKKWCPYFTTRHVLSFATVVVYNYQYMLDPKVSNMVSKEISRDSIVVFDEAHNIDNVCIEALSVNFNRRSLESASANIRKLDTMISKLKQNDEARLLAEYNRLVNGLAASGVIENVDDALANPIHLPEEILNEAVPGNIRKAEHFVKLLDLVVKHLKHRMRVQRVVKETPVVFLYELQNSLQIDTKTLQFAYTRLSSLMQTLKVIDLEQFVPISQVADFLTLVATPKYKDGFMLVIEPYDQRTPQFSDPVIQFTCLDASLAIKPVLDRFSSVIITSGTLSPIDLYPKLLNFKPVVQRSLAMSIVRPCICPMVVTRGSDQTPITSAYSSRGDKSVIINYGSLLIELAKTVPDGIVCFFTSYEYMENVVSEWYKLQLLNRILDHKLLFIETKDIVETTLALDNYRRACDCGRGAIFLSVARGKVSEGIDFDRHYGRCVLLFGIPFQYTKSHILLARLEYLRVKFQIREEEFLAFDALRQAAQCVGRVIRSKADYGLMIFADKRYNNASKRNKLPPWVTQFLKDSNLNLSTEEAVTVCREFLRELAQPPPKTLVGRQMLTEEDLSRIRLDQVTAGNDRPQSMEVDNS</sequence>
<evidence type="ECO:0000256" key="8">
    <source>
        <dbReference type="ARBA" id="ARBA00022801"/>
    </source>
</evidence>
<dbReference type="EMBL" id="HBHK01026055">
    <property type="protein sequence ID" value="CAD9705699.1"/>
    <property type="molecule type" value="Transcribed_RNA"/>
</dbReference>
<keyword evidence="5" id="KW-0479">Metal-binding</keyword>
<evidence type="ECO:0000256" key="13">
    <source>
        <dbReference type="ARBA" id="ARBA00023125"/>
    </source>
</evidence>
<dbReference type="CDD" id="cd18788">
    <property type="entry name" value="SF2_C_XPD"/>
    <property type="match status" value="1"/>
</dbReference>
<dbReference type="PANTHER" id="PTHR11472">
    <property type="entry name" value="DNA REPAIR DEAD HELICASE RAD3/XP-D SUBFAMILY MEMBER"/>
    <property type="match status" value="1"/>
</dbReference>
<dbReference type="EC" id="5.6.2.3" evidence="17"/>
<evidence type="ECO:0000256" key="10">
    <source>
        <dbReference type="ARBA" id="ARBA00022840"/>
    </source>
</evidence>
<comment type="similarity">
    <text evidence="3">Belongs to the helicase family. RAD3/XPD subfamily.</text>
</comment>
<dbReference type="PROSITE" id="PS00690">
    <property type="entry name" value="DEAH_ATP_HELICASE"/>
    <property type="match status" value="1"/>
</dbReference>